<dbReference type="OrthoDB" id="4062651at2759"/>
<evidence type="ECO:0000259" key="8">
    <source>
        <dbReference type="PROSITE" id="PS50011"/>
    </source>
</evidence>
<comment type="similarity">
    <text evidence="1">Belongs to the protein kinase superfamily. STE Ser/Thr protein kinase family. MAP kinase kinase kinase subfamily.</text>
</comment>
<evidence type="ECO:0000256" key="1">
    <source>
        <dbReference type="ARBA" id="ARBA00006529"/>
    </source>
</evidence>
<keyword evidence="10" id="KW-1185">Reference proteome</keyword>
<proteinExistence type="inferred from homology"/>
<dbReference type="GO" id="GO:0004674">
    <property type="term" value="F:protein serine/threonine kinase activity"/>
    <property type="evidence" value="ECO:0007669"/>
    <property type="project" value="UniProtKB-KW"/>
</dbReference>
<dbReference type="InParanoid" id="A0A177CBV2"/>
<dbReference type="STRING" id="1460663.A0A177CBV2"/>
<dbReference type="GO" id="GO:0005524">
    <property type="term" value="F:ATP binding"/>
    <property type="evidence" value="ECO:0007669"/>
    <property type="project" value="UniProtKB-KW"/>
</dbReference>
<dbReference type="InterPro" id="IPR011009">
    <property type="entry name" value="Kinase-like_dom_sf"/>
</dbReference>
<dbReference type="InterPro" id="IPR000719">
    <property type="entry name" value="Prot_kinase_dom"/>
</dbReference>
<keyword evidence="7" id="KW-0175">Coiled coil</keyword>
<dbReference type="SUPFAM" id="SSF56112">
    <property type="entry name" value="Protein kinase-like (PK-like)"/>
    <property type="match status" value="1"/>
</dbReference>
<evidence type="ECO:0000256" key="3">
    <source>
        <dbReference type="ARBA" id="ARBA00022679"/>
    </source>
</evidence>
<reference evidence="9 10" key="1">
    <citation type="submission" date="2016-05" db="EMBL/GenBank/DDBJ databases">
        <title>Comparative analysis of secretome profiles of manganese(II)-oxidizing ascomycete fungi.</title>
        <authorList>
            <consortium name="DOE Joint Genome Institute"/>
            <person name="Zeiner C.A."/>
            <person name="Purvine S.O."/>
            <person name="Zink E.M."/>
            <person name="Wu S."/>
            <person name="Pasa-Tolic L."/>
            <person name="Chaput D.L."/>
            <person name="Haridas S."/>
            <person name="Grigoriev I.V."/>
            <person name="Santelli C.M."/>
            <person name="Hansel C.M."/>
        </authorList>
    </citation>
    <scope>NUCLEOTIDE SEQUENCE [LARGE SCALE GENOMIC DNA]</scope>
    <source>
        <strain evidence="9 10">AP3s5-JAC2a</strain>
    </source>
</reference>
<keyword evidence="4" id="KW-0547">Nucleotide-binding</keyword>
<dbReference type="InterPro" id="IPR008271">
    <property type="entry name" value="Ser/Thr_kinase_AS"/>
</dbReference>
<dbReference type="PROSITE" id="PS50011">
    <property type="entry name" value="PROTEIN_KINASE_DOM"/>
    <property type="match status" value="1"/>
</dbReference>
<dbReference type="Gene3D" id="1.10.510.10">
    <property type="entry name" value="Transferase(Phosphotransferase) domain 1"/>
    <property type="match status" value="1"/>
</dbReference>
<keyword evidence="2" id="KW-0723">Serine/threonine-protein kinase</keyword>
<keyword evidence="6" id="KW-0067">ATP-binding</keyword>
<dbReference type="AlphaFoldDB" id="A0A177CBV2"/>
<keyword evidence="3" id="KW-0808">Transferase</keyword>
<dbReference type="PANTHER" id="PTHR11584">
    <property type="entry name" value="SERINE/THREONINE PROTEIN KINASE"/>
    <property type="match status" value="1"/>
</dbReference>
<evidence type="ECO:0000313" key="9">
    <source>
        <dbReference type="EMBL" id="OAG05163.1"/>
    </source>
</evidence>
<dbReference type="SUPFAM" id="SSF48452">
    <property type="entry name" value="TPR-like"/>
    <property type="match status" value="1"/>
</dbReference>
<dbReference type="Gene3D" id="1.25.40.10">
    <property type="entry name" value="Tetratricopeptide repeat domain"/>
    <property type="match status" value="1"/>
</dbReference>
<gene>
    <name evidence="9" type="ORF">CC84DRAFT_830941</name>
</gene>
<organism evidence="9 10">
    <name type="scientific">Paraphaeosphaeria sporulosa</name>
    <dbReference type="NCBI Taxonomy" id="1460663"/>
    <lineage>
        <taxon>Eukaryota</taxon>
        <taxon>Fungi</taxon>
        <taxon>Dikarya</taxon>
        <taxon>Ascomycota</taxon>
        <taxon>Pezizomycotina</taxon>
        <taxon>Dothideomycetes</taxon>
        <taxon>Pleosporomycetidae</taxon>
        <taxon>Pleosporales</taxon>
        <taxon>Massarineae</taxon>
        <taxon>Didymosphaeriaceae</taxon>
        <taxon>Paraphaeosphaeria</taxon>
    </lineage>
</organism>
<feature type="domain" description="Protein kinase" evidence="8">
    <location>
        <begin position="497"/>
        <end position="770"/>
    </location>
</feature>
<protein>
    <submittedName>
        <fullName evidence="9">Kinase-like protein</fullName>
    </submittedName>
</protein>
<evidence type="ECO:0000313" key="10">
    <source>
        <dbReference type="Proteomes" id="UP000077069"/>
    </source>
</evidence>
<dbReference type="CDD" id="cd00180">
    <property type="entry name" value="PKc"/>
    <property type="match status" value="1"/>
</dbReference>
<dbReference type="PANTHER" id="PTHR11584:SF369">
    <property type="entry name" value="MITOGEN-ACTIVATED PROTEIN KINASE KINASE KINASE 19-RELATED"/>
    <property type="match status" value="1"/>
</dbReference>
<dbReference type="EMBL" id="KV441553">
    <property type="protein sequence ID" value="OAG05163.1"/>
    <property type="molecule type" value="Genomic_DNA"/>
</dbReference>
<evidence type="ECO:0000256" key="4">
    <source>
        <dbReference type="ARBA" id="ARBA00022741"/>
    </source>
</evidence>
<evidence type="ECO:0000256" key="6">
    <source>
        <dbReference type="ARBA" id="ARBA00022840"/>
    </source>
</evidence>
<evidence type="ECO:0000256" key="2">
    <source>
        <dbReference type="ARBA" id="ARBA00022527"/>
    </source>
</evidence>
<dbReference type="Pfam" id="PF00069">
    <property type="entry name" value="Pkinase"/>
    <property type="match status" value="1"/>
</dbReference>
<sequence>MIHRGSASKMMQVESYGGQARAPFSIDVAIPSYPASYPSTKPPPALENIAAARAKKHYHNWENTFRRAQQHHHDEEYIFAERYYHKAVLEHELIYNLGGDREGVLEIATYLCASLNSQKKYTETVQIVTQWLECAESQQKDDDALALRFHWVIALYGQNDMNQARDEFMNWKSAILAWRGKNDKRTTEDLYVIAYTLFNIGAFSEAEYMLRDIVPSLGKWPDAGADASAWYHCLSLLGVVYWHTNELQDAEKALRTAVARQEENTLGLSPWDVSYTVLWLTSTLARQSKYEDARTLSESVTQNVVSATDDTILTNHRDIMANVEDAIQSSQSVTNARWQLDTSGTEFETVLKEYTSHILQENIPSIPFNTLSTRMEPLERLDIFFHSRRVGSYSYAEVAEISRLLEICSIPVAAKAPRTYIVLRHMECLDMLERLVDAGFSDYRFPVSENNLPDILSTAQKEGFNRLQRLILDPAMSLERAENGTHQIIADEESVPFRRQKLLGKGGFGEVDKVFSLITFREYARKCVSRPSVFRKKSIECMRQLEEEIQILKRLKHRHTVKYVGSYTSPANLGLIMTPIADLDLAEYLQVANAGHHIELRTFFGCLASGLAYLHQSGIRHKDIKPRNILVHHGNILFADFGLSFDFSGADGDTTVSMVNGMTPRYCAAEVADCRPRNKSADIWSLGVVYLEMTTILAGKDVEFMRRFLETHGTEVEHVQKNVDGLTDYLIELHKLVRKQDHSPLLWIENMLQMDPRKRPHAASLVETILDARGESGVSDFCGMCCSGEIETGG</sequence>
<dbReference type="PROSITE" id="PS00108">
    <property type="entry name" value="PROTEIN_KINASE_ST"/>
    <property type="match status" value="1"/>
</dbReference>
<dbReference type="Proteomes" id="UP000077069">
    <property type="component" value="Unassembled WGS sequence"/>
</dbReference>
<feature type="coiled-coil region" evidence="7">
    <location>
        <begin position="535"/>
        <end position="562"/>
    </location>
</feature>
<keyword evidence="5 9" id="KW-0418">Kinase</keyword>
<dbReference type="RefSeq" id="XP_018035528.1">
    <property type="nucleotide sequence ID" value="XM_018187563.1"/>
</dbReference>
<dbReference type="SMART" id="SM00220">
    <property type="entry name" value="S_TKc"/>
    <property type="match status" value="1"/>
</dbReference>
<name>A0A177CBV2_9PLEO</name>
<evidence type="ECO:0000256" key="7">
    <source>
        <dbReference type="SAM" id="Coils"/>
    </source>
</evidence>
<evidence type="ECO:0000256" key="5">
    <source>
        <dbReference type="ARBA" id="ARBA00022777"/>
    </source>
</evidence>
<dbReference type="InterPro" id="IPR011990">
    <property type="entry name" value="TPR-like_helical_dom_sf"/>
</dbReference>
<accession>A0A177CBV2</accession>
<dbReference type="GeneID" id="28771049"/>